<accession>A0A6M0H546</accession>
<dbReference type="Proteomes" id="UP000481872">
    <property type="component" value="Unassembled WGS sequence"/>
</dbReference>
<evidence type="ECO:0000256" key="1">
    <source>
        <dbReference type="SAM" id="Coils"/>
    </source>
</evidence>
<gene>
    <name evidence="2" type="ORF">G3M99_07445</name>
</gene>
<comment type="caution">
    <text evidence="2">The sequence shown here is derived from an EMBL/GenBank/DDBJ whole genome shotgun (WGS) entry which is preliminary data.</text>
</comment>
<dbReference type="EMBL" id="JAAGPU010000011">
    <property type="protein sequence ID" value="NEU04702.1"/>
    <property type="molecule type" value="Genomic_DNA"/>
</dbReference>
<protein>
    <submittedName>
        <fullName evidence="2">Uncharacterized protein</fullName>
    </submittedName>
</protein>
<keyword evidence="1" id="KW-0175">Coiled coil</keyword>
<sequence length="132" mass="14924">MGYNDFQGMDPQTFIVIAEMIGNFIGGDTPFNVQNAIGNWLMLIGQAIVTYNAQQQYFEGGPGRCFDCNNFNINNPDVNQDNNNVNQNNNNVNQGNNGKNYDEELIMIAKKINELTLEITKLKKEIELIKKD</sequence>
<organism evidence="2 3">
    <name type="scientific">Clostridium senegalense</name>
    <dbReference type="NCBI Taxonomy" id="1465809"/>
    <lineage>
        <taxon>Bacteria</taxon>
        <taxon>Bacillati</taxon>
        <taxon>Bacillota</taxon>
        <taxon>Clostridia</taxon>
        <taxon>Eubacteriales</taxon>
        <taxon>Clostridiaceae</taxon>
        <taxon>Clostridium</taxon>
    </lineage>
</organism>
<evidence type="ECO:0000313" key="3">
    <source>
        <dbReference type="Proteomes" id="UP000481872"/>
    </source>
</evidence>
<keyword evidence="3" id="KW-1185">Reference proteome</keyword>
<reference evidence="2 3" key="1">
    <citation type="submission" date="2020-02" db="EMBL/GenBank/DDBJ databases">
        <title>Genome assembly of a novel Clostridium senegalense strain.</title>
        <authorList>
            <person name="Gupta T.B."/>
            <person name="Jauregui R."/>
            <person name="Maclean P."/>
            <person name="Nawarathana A."/>
            <person name="Brightwell G."/>
        </authorList>
    </citation>
    <scope>NUCLEOTIDE SEQUENCE [LARGE SCALE GENOMIC DNA]</scope>
    <source>
        <strain evidence="2 3">AGRFS4</strain>
    </source>
</reference>
<dbReference type="AlphaFoldDB" id="A0A6M0H546"/>
<evidence type="ECO:0000313" key="2">
    <source>
        <dbReference type="EMBL" id="NEU04702.1"/>
    </source>
</evidence>
<name>A0A6M0H546_9CLOT</name>
<feature type="coiled-coil region" evidence="1">
    <location>
        <begin position="105"/>
        <end position="132"/>
    </location>
</feature>
<proteinExistence type="predicted"/>
<dbReference type="RefSeq" id="WP_199869717.1">
    <property type="nucleotide sequence ID" value="NZ_JAAGPU010000011.1"/>
</dbReference>